<protein>
    <submittedName>
        <fullName evidence="1">Uncharacterized protein</fullName>
    </submittedName>
</protein>
<organism evidence="1 2">
    <name type="scientific">Rhodopirellula europaea 6C</name>
    <dbReference type="NCBI Taxonomy" id="1263867"/>
    <lineage>
        <taxon>Bacteria</taxon>
        <taxon>Pseudomonadati</taxon>
        <taxon>Planctomycetota</taxon>
        <taxon>Planctomycetia</taxon>
        <taxon>Pirellulales</taxon>
        <taxon>Pirellulaceae</taxon>
        <taxon>Rhodopirellula</taxon>
    </lineage>
</organism>
<dbReference type="PATRIC" id="fig|1263867.3.peg.1014"/>
<proteinExistence type="predicted"/>
<name>M2A8M1_9BACT</name>
<dbReference type="EMBL" id="ANMO01000053">
    <property type="protein sequence ID" value="EMB18281.1"/>
    <property type="molecule type" value="Genomic_DNA"/>
</dbReference>
<comment type="caution">
    <text evidence="1">The sequence shown here is derived from an EMBL/GenBank/DDBJ whole genome shotgun (WGS) entry which is preliminary data.</text>
</comment>
<reference evidence="1" key="1">
    <citation type="submission" date="2012-11" db="EMBL/GenBank/DDBJ databases">
        <title>Permanent draft genomes of Rhodopirellula europaea strain SH398 and 6C.</title>
        <authorList>
            <person name="Richter M."/>
            <person name="Richter-Heitmann T."/>
            <person name="Frank C."/>
            <person name="Harder J."/>
            <person name="Glockner F.O."/>
        </authorList>
    </citation>
    <scope>NUCLEOTIDE SEQUENCE</scope>
    <source>
        <strain evidence="1">6C</strain>
    </source>
</reference>
<evidence type="ECO:0000313" key="2">
    <source>
        <dbReference type="Proteomes" id="UP000011529"/>
    </source>
</evidence>
<accession>M2A8M1</accession>
<dbReference type="Proteomes" id="UP000011529">
    <property type="component" value="Unassembled WGS sequence"/>
</dbReference>
<evidence type="ECO:0000313" key="1">
    <source>
        <dbReference type="EMBL" id="EMB18281.1"/>
    </source>
</evidence>
<keyword evidence="2" id="KW-1185">Reference proteome</keyword>
<sequence length="99" mass="10854">MAGVMFQCKCRDLFIELTAHALVAAKDNYSVVRTVLTETRFPVFTTPFIGGQLAEFLLTQNHLKSQFNGPVVIHQSVGGALVLMDANGSQRLHGGHDRL</sequence>
<gene>
    <name evidence="1" type="ORF">RE6C_00953</name>
</gene>
<dbReference type="AlphaFoldDB" id="M2A8M1"/>
<reference evidence="1" key="2">
    <citation type="journal article" date="2013" name="Mar. Genomics">
        <title>Expression of sulfatases in Rhodopirellula baltica and the diversity of sulfatases in the genus Rhodopirellula.</title>
        <authorList>
            <person name="Wegner C.E."/>
            <person name="Richter-Heitmann T."/>
            <person name="Klindworth A."/>
            <person name="Klockow C."/>
            <person name="Richter M."/>
            <person name="Achstetter T."/>
            <person name="Glockner F.O."/>
            <person name="Harder J."/>
        </authorList>
    </citation>
    <scope>NUCLEOTIDE SEQUENCE [LARGE SCALE GENOMIC DNA]</scope>
    <source>
        <strain evidence="1">6C</strain>
    </source>
</reference>